<dbReference type="PANTHER" id="PTHR43060">
    <property type="entry name" value="3-HYDROXYISOBUTYRATE DEHYDROGENASE-LIKE 1, MITOCHONDRIAL-RELATED"/>
    <property type="match status" value="1"/>
</dbReference>
<proteinExistence type="inferred from homology"/>
<evidence type="ECO:0000256" key="2">
    <source>
        <dbReference type="ARBA" id="ARBA00023002"/>
    </source>
</evidence>
<evidence type="ECO:0000259" key="6">
    <source>
        <dbReference type="Pfam" id="PF14833"/>
    </source>
</evidence>
<evidence type="ECO:0000313" key="8">
    <source>
        <dbReference type="Proteomes" id="UP000249091"/>
    </source>
</evidence>
<dbReference type="GO" id="GO:0050661">
    <property type="term" value="F:NADP binding"/>
    <property type="evidence" value="ECO:0007669"/>
    <property type="project" value="InterPro"/>
</dbReference>
<dbReference type="InterPro" id="IPR013328">
    <property type="entry name" value="6PGD_dom2"/>
</dbReference>
<dbReference type="EC" id="1.1.1.60" evidence="7"/>
<dbReference type="EMBL" id="LS483468">
    <property type="protein sequence ID" value="SQI35614.1"/>
    <property type="molecule type" value="Genomic_DNA"/>
</dbReference>
<dbReference type="Pfam" id="PF14833">
    <property type="entry name" value="NAD_binding_11"/>
    <property type="match status" value="1"/>
</dbReference>
<dbReference type="RefSeq" id="WP_072703644.1">
    <property type="nucleotide sequence ID" value="NZ_JAFBBL010000001.1"/>
</dbReference>
<dbReference type="Gene3D" id="3.40.50.720">
    <property type="entry name" value="NAD(P)-binding Rossmann-like Domain"/>
    <property type="match status" value="1"/>
</dbReference>
<dbReference type="STRING" id="1219011.GCA_001895045_03683"/>
<dbReference type="AlphaFoldDB" id="A0A2X4XG10"/>
<evidence type="ECO:0000256" key="3">
    <source>
        <dbReference type="ARBA" id="ARBA00023027"/>
    </source>
</evidence>
<dbReference type="SUPFAM" id="SSF48179">
    <property type="entry name" value="6-phosphogluconate dehydrogenase C-terminal domain-like"/>
    <property type="match status" value="1"/>
</dbReference>
<evidence type="ECO:0000256" key="4">
    <source>
        <dbReference type="PIRSR" id="PIRSR000103-1"/>
    </source>
</evidence>
<evidence type="ECO:0000259" key="5">
    <source>
        <dbReference type="Pfam" id="PF03446"/>
    </source>
</evidence>
<dbReference type="PANTHER" id="PTHR43060:SF15">
    <property type="entry name" value="3-HYDROXYISOBUTYRATE DEHYDROGENASE-LIKE 1, MITOCHONDRIAL-RELATED"/>
    <property type="match status" value="1"/>
</dbReference>
<dbReference type="PROSITE" id="PS00895">
    <property type="entry name" value="3_HYDROXYISOBUT_DH"/>
    <property type="match status" value="1"/>
</dbReference>
<dbReference type="InterPro" id="IPR029154">
    <property type="entry name" value="HIBADH-like_NADP-bd"/>
</dbReference>
<dbReference type="GO" id="GO:0051287">
    <property type="term" value="F:NAD binding"/>
    <property type="evidence" value="ECO:0007669"/>
    <property type="project" value="InterPro"/>
</dbReference>
<evidence type="ECO:0000313" key="7">
    <source>
        <dbReference type="EMBL" id="SQI35614.1"/>
    </source>
</evidence>
<dbReference type="KEGG" id="rcr:NCTC10994_03048"/>
<dbReference type="InterPro" id="IPR006115">
    <property type="entry name" value="6PGDH_NADP-bd"/>
</dbReference>
<evidence type="ECO:0000256" key="1">
    <source>
        <dbReference type="ARBA" id="ARBA00009080"/>
    </source>
</evidence>
<dbReference type="Gene3D" id="1.10.1040.10">
    <property type="entry name" value="N-(1-d-carboxylethyl)-l-norvaline Dehydrogenase, domain 2"/>
    <property type="match status" value="1"/>
</dbReference>
<dbReference type="Proteomes" id="UP000249091">
    <property type="component" value="Chromosome 1"/>
</dbReference>
<feature type="domain" description="3-hydroxyisobutyrate dehydrogenase-like NAD-binding" evidence="6">
    <location>
        <begin position="164"/>
        <end position="259"/>
    </location>
</feature>
<dbReference type="Pfam" id="PF03446">
    <property type="entry name" value="NAD_binding_2"/>
    <property type="match status" value="1"/>
</dbReference>
<keyword evidence="3" id="KW-0520">NAD</keyword>
<dbReference type="InterPro" id="IPR015815">
    <property type="entry name" value="HIBADH-related"/>
</dbReference>
<dbReference type="GO" id="GO:0008679">
    <property type="term" value="F:2-hydroxy-3-oxopropionate reductase activity"/>
    <property type="evidence" value="ECO:0007669"/>
    <property type="project" value="UniProtKB-EC"/>
</dbReference>
<keyword evidence="8" id="KW-1185">Reference proteome</keyword>
<gene>
    <name evidence="7" type="primary">garR_3</name>
    <name evidence="7" type="ORF">NCTC10994_03048</name>
</gene>
<protein>
    <submittedName>
        <fullName evidence="7">6-phosphogluconate dehydrogenase</fullName>
        <ecNumber evidence="7">1.1.1.60</ecNumber>
    </submittedName>
</protein>
<dbReference type="PIRSF" id="PIRSF000103">
    <property type="entry name" value="HIBADH"/>
    <property type="match status" value="1"/>
</dbReference>
<dbReference type="InterPro" id="IPR036291">
    <property type="entry name" value="NAD(P)-bd_dom_sf"/>
</dbReference>
<dbReference type="SUPFAM" id="SSF51735">
    <property type="entry name" value="NAD(P)-binding Rossmann-fold domains"/>
    <property type="match status" value="1"/>
</dbReference>
<feature type="domain" description="6-phosphogluconate dehydrogenase NADP-binding" evidence="5">
    <location>
        <begin position="2"/>
        <end position="161"/>
    </location>
</feature>
<feature type="active site" evidence="4">
    <location>
        <position position="170"/>
    </location>
</feature>
<keyword evidence="2 7" id="KW-0560">Oxidoreductase</keyword>
<name>A0A2X4XG10_9NOCA</name>
<comment type="similarity">
    <text evidence="1">Belongs to the HIBADH-related family.</text>
</comment>
<dbReference type="InterPro" id="IPR002204">
    <property type="entry name" value="3-OH-isobutyrate_DH-rel_CS"/>
</dbReference>
<dbReference type="InterPro" id="IPR008927">
    <property type="entry name" value="6-PGluconate_DH-like_C_sf"/>
</dbReference>
<sequence length="272" mass="27841">MRVGFIGLGSQGGPMARRIVEAGYETTLWARRPASLEPYADTAANYAESPAKLAAASDLVCLCVVGDDDVRQVIAGENGLLEGLREGAIIAIHSTIHPDTCRELAELAAPRGVSIIDAPVSGGGMGAAAGTLLVMVGGDTDIVEKCRPVFSTYGNPVVHLGELGAGQVTKLLNNLLFTANLSAAASTLELGAALGIDSARLGEVVANGTANSFALGRVVSAGGTLDRIAQHAGELLRKDVRHIAEIAETAGVTPGAALTAADATLEMMEYPR</sequence>
<reference evidence="7 8" key="1">
    <citation type="submission" date="2018-06" db="EMBL/GenBank/DDBJ databases">
        <authorList>
            <consortium name="Pathogen Informatics"/>
            <person name="Doyle S."/>
        </authorList>
    </citation>
    <scope>NUCLEOTIDE SEQUENCE [LARGE SCALE GENOMIC DNA]</scope>
    <source>
        <strain evidence="7 8">NCTC10994</strain>
    </source>
</reference>
<dbReference type="GO" id="GO:0016054">
    <property type="term" value="P:organic acid catabolic process"/>
    <property type="evidence" value="ECO:0007669"/>
    <property type="project" value="UniProtKB-ARBA"/>
</dbReference>
<accession>A0A2X4XG10</accession>
<organism evidence="7 8">
    <name type="scientific">Rhodococcus coprophilus</name>
    <dbReference type="NCBI Taxonomy" id="38310"/>
    <lineage>
        <taxon>Bacteria</taxon>
        <taxon>Bacillati</taxon>
        <taxon>Actinomycetota</taxon>
        <taxon>Actinomycetes</taxon>
        <taxon>Mycobacteriales</taxon>
        <taxon>Nocardiaceae</taxon>
        <taxon>Rhodococcus</taxon>
    </lineage>
</organism>